<evidence type="ECO:0000256" key="2">
    <source>
        <dbReference type="ARBA" id="ARBA00010617"/>
    </source>
</evidence>
<evidence type="ECO:0000256" key="4">
    <source>
        <dbReference type="ARBA" id="ARBA00022723"/>
    </source>
</evidence>
<dbReference type="InterPro" id="IPR001128">
    <property type="entry name" value="Cyt_P450"/>
</dbReference>
<evidence type="ECO:0000256" key="8">
    <source>
        <dbReference type="PIRSR" id="PIRSR602401-1"/>
    </source>
</evidence>
<dbReference type="Proteomes" id="UP000030758">
    <property type="component" value="Unassembled WGS sequence"/>
</dbReference>
<proteinExistence type="inferred from homology"/>
<organism evidence="9">
    <name type="scientific">Trichuris suis</name>
    <name type="common">pig whipworm</name>
    <dbReference type="NCBI Taxonomy" id="68888"/>
    <lineage>
        <taxon>Eukaryota</taxon>
        <taxon>Metazoa</taxon>
        <taxon>Ecdysozoa</taxon>
        <taxon>Nematoda</taxon>
        <taxon>Enoplea</taxon>
        <taxon>Dorylaimia</taxon>
        <taxon>Trichinellida</taxon>
        <taxon>Trichuridae</taxon>
        <taxon>Trichuris</taxon>
    </lineage>
</organism>
<evidence type="ECO:0000256" key="5">
    <source>
        <dbReference type="ARBA" id="ARBA00023002"/>
    </source>
</evidence>
<dbReference type="PANTHER" id="PTHR24292">
    <property type="entry name" value="CYTOCHROME P450"/>
    <property type="match status" value="1"/>
</dbReference>
<evidence type="ECO:0000256" key="6">
    <source>
        <dbReference type="ARBA" id="ARBA00023004"/>
    </source>
</evidence>
<dbReference type="InterPro" id="IPR050476">
    <property type="entry name" value="Insect_CytP450_Detox"/>
</dbReference>
<dbReference type="InterPro" id="IPR036396">
    <property type="entry name" value="Cyt_P450_sf"/>
</dbReference>
<keyword evidence="3 8" id="KW-0349">Heme</keyword>
<dbReference type="InterPro" id="IPR002401">
    <property type="entry name" value="Cyt_P450_E_grp-I"/>
</dbReference>
<dbReference type="GO" id="GO:0016705">
    <property type="term" value="F:oxidoreductase activity, acting on paired donors, with incorporation or reduction of molecular oxygen"/>
    <property type="evidence" value="ECO:0007669"/>
    <property type="project" value="InterPro"/>
</dbReference>
<evidence type="ECO:0000256" key="3">
    <source>
        <dbReference type="ARBA" id="ARBA00022617"/>
    </source>
</evidence>
<dbReference type="PRINTS" id="PR00385">
    <property type="entry name" value="P450"/>
</dbReference>
<dbReference type="GO" id="GO:0004497">
    <property type="term" value="F:monooxygenase activity"/>
    <property type="evidence" value="ECO:0007669"/>
    <property type="project" value="UniProtKB-KW"/>
</dbReference>
<accession>A0A085MT21</accession>
<protein>
    <recommendedName>
        <fullName evidence="10">Unspecific monooxygenase</fullName>
    </recommendedName>
</protein>
<keyword evidence="4 8" id="KW-0479">Metal-binding</keyword>
<gene>
    <name evidence="9" type="ORF">M514_06421</name>
</gene>
<sequence length="984" mass="114876">MLEHNKSHFTDSKIMGRLSGCANSWHQRLDEYLDNKISVHSRWMKNRVTLPYTYASKARKFAYERRRATRTRVLQGDCAPQSFRVHPLLIFSTLSQRLNDILWSTCDFRHLGCLDCVTTINQMLADGREMAISMSLTERNQFWKKRGICGPKPELLFGNLRELRSRSTKHETLQKWTETYGKVYGSKKILSFRIMDGGVPVLVISDLEMLNDIFIKNFHCFHARKVNYLDMNEEGRKKRNMFVVNGLRWKRLRSVSAPAFSTIRLKQISPIMNECVDSLMHKVGMKASREPTMNVLELFQHLTLDSISRCAFGFEPTPSPKKQDDFLSLCAATFADTVDSNWIFTCSKILPAFRRLWSKIYYKLFILFGEPLRRIEKIFRSIVAAREKEVKKHEQVDLDAMLHEDTFDSEELIVKKIFPEEVIAQCTLYMLAGYETTSNALSYTIYELARHPEVQEKLRSEIMDYHMNDDEKPSYESVQRMVYLDCVIRETLRLYPLASWSLIERNQFWKNRGICGPEPELLYGNLRELRSRATKHETLQKWTEKYGKVYGIMDGGVPVLVISDLEMLNDILIKNFHCFHARKVNYLDMNEEGRKKRNMFVVNGLRWKRLRSVSAPAFSTIRLKQISPIMNECVDSLMHKVGMKASREPTMNVLELFQHLTLDSISRCAFGFEPTPSQRKEDDFLSLCAATFADTVDSNWIFTCSKILPAFRRLWSKIYYKLFILFGEPLRRIEKIFRSIVAAREKEVKKHEQVDVDGMLHEDTFDSEELIVKKIFPEEVIAQCTLYMLAGYETTSNALSYTIYELARHPEVQEKLRSEIMDYHMNDDEKPSYESVQRMVYLDCVIRETLRLYPLGSWVVSRKCMQTCTTGGITIEKGVYILVDVWSIHYNKDIWGPDADEFVPERFSEDQLRSLHPLAWIPFGAGPRRCVGERFALLELKLTLTRMLRKYRIFLNDQTEVPLELQEGLSNSPRHGVVLSLKLI</sequence>
<dbReference type="GO" id="GO:0005506">
    <property type="term" value="F:iron ion binding"/>
    <property type="evidence" value="ECO:0007669"/>
    <property type="project" value="InterPro"/>
</dbReference>
<dbReference type="FunFam" id="1.10.630.10:FF:000182">
    <property type="entry name" value="Cytochrome P450 3A4"/>
    <property type="match status" value="1"/>
</dbReference>
<dbReference type="PANTHER" id="PTHR24292:SF102">
    <property type="entry name" value="CYTOCHROME P450 FAMILY-RELATED"/>
    <property type="match status" value="1"/>
</dbReference>
<dbReference type="AlphaFoldDB" id="A0A085MT21"/>
<evidence type="ECO:0000313" key="9">
    <source>
        <dbReference type="EMBL" id="KFD60367.1"/>
    </source>
</evidence>
<dbReference type="PRINTS" id="PR00463">
    <property type="entry name" value="EP450I"/>
</dbReference>
<dbReference type="CDD" id="cd11055">
    <property type="entry name" value="CYP3A-like"/>
    <property type="match status" value="1"/>
</dbReference>
<name>A0A085MT21_9BILA</name>
<dbReference type="SUPFAM" id="SSF48264">
    <property type="entry name" value="Cytochrome P450"/>
    <property type="match status" value="2"/>
</dbReference>
<dbReference type="EMBL" id="KL367672">
    <property type="protein sequence ID" value="KFD60367.1"/>
    <property type="molecule type" value="Genomic_DNA"/>
</dbReference>
<feature type="binding site" description="axial binding residue" evidence="8">
    <location>
        <position position="930"/>
    </location>
    <ligand>
        <name>heme</name>
        <dbReference type="ChEBI" id="CHEBI:30413"/>
    </ligand>
    <ligandPart>
        <name>Fe</name>
        <dbReference type="ChEBI" id="CHEBI:18248"/>
    </ligandPart>
</feature>
<evidence type="ECO:0000256" key="1">
    <source>
        <dbReference type="ARBA" id="ARBA00001971"/>
    </source>
</evidence>
<dbReference type="Gene3D" id="1.10.630.10">
    <property type="entry name" value="Cytochrome P450"/>
    <property type="match status" value="2"/>
</dbReference>
<keyword evidence="5" id="KW-0560">Oxidoreductase</keyword>
<dbReference type="PROSITE" id="PS00086">
    <property type="entry name" value="CYTOCHROME_P450"/>
    <property type="match status" value="1"/>
</dbReference>
<dbReference type="GO" id="GO:0020037">
    <property type="term" value="F:heme binding"/>
    <property type="evidence" value="ECO:0007669"/>
    <property type="project" value="InterPro"/>
</dbReference>
<keyword evidence="6 8" id="KW-0408">Iron</keyword>
<evidence type="ECO:0000256" key="7">
    <source>
        <dbReference type="ARBA" id="ARBA00023033"/>
    </source>
</evidence>
<dbReference type="Pfam" id="PF00067">
    <property type="entry name" value="p450"/>
    <property type="match status" value="2"/>
</dbReference>
<reference evidence="9" key="1">
    <citation type="journal article" date="2014" name="Nat. Genet.">
        <title>Genome and transcriptome of the porcine whipworm Trichuris suis.</title>
        <authorList>
            <person name="Jex A.R."/>
            <person name="Nejsum P."/>
            <person name="Schwarz E.M."/>
            <person name="Hu L."/>
            <person name="Young N.D."/>
            <person name="Hall R.S."/>
            <person name="Korhonen P.K."/>
            <person name="Liao S."/>
            <person name="Thamsborg S."/>
            <person name="Xia J."/>
            <person name="Xu P."/>
            <person name="Wang S."/>
            <person name="Scheerlinck J.P."/>
            <person name="Hofmann A."/>
            <person name="Sternberg P.W."/>
            <person name="Wang J."/>
            <person name="Gasser R.B."/>
        </authorList>
    </citation>
    <scope>NUCLEOTIDE SEQUENCE [LARGE SCALE GENOMIC DNA]</scope>
    <source>
        <strain evidence="9">DCEP-RM93F</strain>
    </source>
</reference>
<dbReference type="InterPro" id="IPR017972">
    <property type="entry name" value="Cyt_P450_CS"/>
</dbReference>
<keyword evidence="7" id="KW-0503">Monooxygenase</keyword>
<comment type="similarity">
    <text evidence="2">Belongs to the cytochrome P450 family.</text>
</comment>
<evidence type="ECO:0008006" key="10">
    <source>
        <dbReference type="Google" id="ProtNLM"/>
    </source>
</evidence>
<comment type="cofactor">
    <cofactor evidence="1 8">
        <name>heme</name>
        <dbReference type="ChEBI" id="CHEBI:30413"/>
    </cofactor>
</comment>